<dbReference type="PRINTS" id="PR00038">
    <property type="entry name" value="HTHLUXR"/>
</dbReference>
<accession>A0ABZ1PEB5</accession>
<proteinExistence type="predicted"/>
<dbReference type="RefSeq" id="WP_328369284.1">
    <property type="nucleotide sequence ID" value="NZ_CP107941.1"/>
</dbReference>
<keyword evidence="1" id="KW-0547">Nucleotide-binding</keyword>
<dbReference type="CDD" id="cd06170">
    <property type="entry name" value="LuxR_C_like"/>
    <property type="match status" value="1"/>
</dbReference>
<dbReference type="Pfam" id="PF13191">
    <property type="entry name" value="AAA_16"/>
    <property type="match status" value="1"/>
</dbReference>
<dbReference type="Gene3D" id="1.10.10.10">
    <property type="entry name" value="Winged helix-like DNA-binding domain superfamily/Winged helix DNA-binding domain"/>
    <property type="match status" value="1"/>
</dbReference>
<dbReference type="PROSITE" id="PS50043">
    <property type="entry name" value="HTH_LUXR_2"/>
    <property type="match status" value="1"/>
</dbReference>
<dbReference type="Gene3D" id="1.25.40.10">
    <property type="entry name" value="Tetratricopeptide repeat domain"/>
    <property type="match status" value="2"/>
</dbReference>
<evidence type="ECO:0000313" key="5">
    <source>
        <dbReference type="Proteomes" id="UP001346877"/>
    </source>
</evidence>
<sequence>MELLERTDALATLDRLLASPGGAIALVAGEAGAGKSTVVGAFAATAGARVLWGSCDPLLTPRALGPVHDIARQVGGVLAERLSALHTATEAEGRGAVFDALLGELTNPRPGHRTVMVVEDAHWADGATLDLIAYLGRRLTRHPTLLVLTLRDDEVGADHPLHAVLAGLPRPLVRRLPLPALSTDAVAQLARRAGRDPDGLYQATGGNPLLVTEVLAVTGPGVPPTVRDLVLARLAALSPPAREVAALVSVVPSRAEPYLLDGHPPAAVQECLDRGVLVPAGNAVAFRHELLGRAVRESLSPVHRVALHAAVLARLTPRPDVDAARLVHHAHHADDPAAVLHWAPVAAQRASRAGAHRQAADHYTVALPHAAGLPAPRRAELLEAYATAAYLAGLAAQALDARQAALALREAEGDPLRIGENLRWVSRLRWWTGDSAAARTTGTRAVQVLESAPPGRQLAMAYSNMSQLLMLADDNGRAIDWGDRARELARRLGDVETEAHALVNVGSARLQSGDVAGIIELERGHTLAVAHHLDDHAARALVNLATMSVEWHRIGRAAEALDRALRFTETRDLDGYARHLLGHRSRLRLTTGDWAGARADAERALTGTAQPGGSLVPALVALGRLHSRRGKPSTEDHLDRAGRWATQSRELQFVVPVAAALAERHWLAGEPERAVPELRRAHRLALDAGQPWYAGELAYWLWRVGEPLGDTDALASPYRRLIEGDWAGAAEEWHQLGCPYPRAETLACGDDPAAAEALRILDGLGAVAVARRIRAELRGRGMARVPRGPRPRTAGDPAGLTARQREVLALLAEGLSNAEIAARLSLSVRTVGHHVSAVLDKLAVPSRGQAAATARRQGLAPPT</sequence>
<organism evidence="4 5">
    <name type="scientific">Micromonospora zamorensis</name>
    <dbReference type="NCBI Taxonomy" id="709883"/>
    <lineage>
        <taxon>Bacteria</taxon>
        <taxon>Bacillati</taxon>
        <taxon>Actinomycetota</taxon>
        <taxon>Actinomycetes</taxon>
        <taxon>Micromonosporales</taxon>
        <taxon>Micromonosporaceae</taxon>
        <taxon>Micromonospora</taxon>
    </lineage>
</organism>
<name>A0ABZ1PEB5_9ACTN</name>
<dbReference type="InterPro" id="IPR016032">
    <property type="entry name" value="Sig_transdc_resp-reg_C-effctor"/>
</dbReference>
<dbReference type="SUPFAM" id="SSF52540">
    <property type="entry name" value="P-loop containing nucleoside triphosphate hydrolases"/>
    <property type="match status" value="1"/>
</dbReference>
<dbReference type="InterPro" id="IPR036388">
    <property type="entry name" value="WH-like_DNA-bd_sf"/>
</dbReference>
<dbReference type="EMBL" id="CP107941">
    <property type="protein sequence ID" value="WUI81869.1"/>
    <property type="molecule type" value="Genomic_DNA"/>
</dbReference>
<dbReference type="PANTHER" id="PTHR16305:SF35">
    <property type="entry name" value="TRANSCRIPTIONAL ACTIVATOR DOMAIN"/>
    <property type="match status" value="1"/>
</dbReference>
<dbReference type="SUPFAM" id="SSF48452">
    <property type="entry name" value="TPR-like"/>
    <property type="match status" value="1"/>
</dbReference>
<keyword evidence="2" id="KW-0067">ATP-binding</keyword>
<dbReference type="SMART" id="SM00421">
    <property type="entry name" value="HTH_LUXR"/>
    <property type="match status" value="1"/>
</dbReference>
<feature type="domain" description="HTH luxR-type" evidence="3">
    <location>
        <begin position="793"/>
        <end position="858"/>
    </location>
</feature>
<dbReference type="Pfam" id="PF00196">
    <property type="entry name" value="GerE"/>
    <property type="match status" value="1"/>
</dbReference>
<reference evidence="4 5" key="1">
    <citation type="submission" date="2022-10" db="EMBL/GenBank/DDBJ databases">
        <title>The complete genomes of actinobacterial strains from the NBC collection.</title>
        <authorList>
            <person name="Joergensen T.S."/>
            <person name="Alvarez Arevalo M."/>
            <person name="Sterndorff E.B."/>
            <person name="Faurdal D."/>
            <person name="Vuksanovic O."/>
            <person name="Mourched A.-S."/>
            <person name="Charusanti P."/>
            <person name="Shaw S."/>
            <person name="Blin K."/>
            <person name="Weber T."/>
        </authorList>
    </citation>
    <scope>NUCLEOTIDE SEQUENCE [LARGE SCALE GENOMIC DNA]</scope>
    <source>
        <strain evidence="4 5">NBC_00396</strain>
    </source>
</reference>
<protein>
    <submittedName>
        <fullName evidence="4">LuxR C-terminal-related transcriptional regulator</fullName>
    </submittedName>
</protein>
<dbReference type="SUPFAM" id="SSF46894">
    <property type="entry name" value="C-terminal effector domain of the bipartite response regulators"/>
    <property type="match status" value="1"/>
</dbReference>
<dbReference type="PANTHER" id="PTHR16305">
    <property type="entry name" value="TESTICULAR SOLUBLE ADENYLYL CYCLASE"/>
    <property type="match status" value="1"/>
</dbReference>
<evidence type="ECO:0000256" key="1">
    <source>
        <dbReference type="ARBA" id="ARBA00022741"/>
    </source>
</evidence>
<gene>
    <name evidence="4" type="ORF">OG375_28985</name>
</gene>
<evidence type="ECO:0000313" key="4">
    <source>
        <dbReference type="EMBL" id="WUI81869.1"/>
    </source>
</evidence>
<dbReference type="Proteomes" id="UP001346877">
    <property type="component" value="Chromosome"/>
</dbReference>
<dbReference type="InterPro" id="IPR000792">
    <property type="entry name" value="Tscrpt_reg_LuxR_C"/>
</dbReference>
<dbReference type="PROSITE" id="PS00622">
    <property type="entry name" value="HTH_LUXR_1"/>
    <property type="match status" value="1"/>
</dbReference>
<dbReference type="InterPro" id="IPR011990">
    <property type="entry name" value="TPR-like_helical_dom_sf"/>
</dbReference>
<dbReference type="InterPro" id="IPR027417">
    <property type="entry name" value="P-loop_NTPase"/>
</dbReference>
<evidence type="ECO:0000256" key="2">
    <source>
        <dbReference type="ARBA" id="ARBA00022840"/>
    </source>
</evidence>
<dbReference type="InterPro" id="IPR041664">
    <property type="entry name" value="AAA_16"/>
</dbReference>
<evidence type="ECO:0000259" key="3">
    <source>
        <dbReference type="PROSITE" id="PS50043"/>
    </source>
</evidence>
<keyword evidence="5" id="KW-1185">Reference proteome</keyword>